<feature type="transmembrane region" description="Helical" evidence="9">
    <location>
        <begin position="204"/>
        <end position="224"/>
    </location>
</feature>
<comment type="similarity">
    <text evidence="8">Belongs to the binding-protein-dependent transport system permease family. LivHM subfamily.</text>
</comment>
<dbReference type="Proteomes" id="UP001431532">
    <property type="component" value="Unassembled WGS sequence"/>
</dbReference>
<comment type="subcellular location">
    <subcellularLocation>
        <location evidence="1">Cell membrane</location>
        <topology evidence="1">Multi-pass membrane protein</topology>
    </subcellularLocation>
</comment>
<dbReference type="GO" id="GO:0005886">
    <property type="term" value="C:plasma membrane"/>
    <property type="evidence" value="ECO:0007669"/>
    <property type="project" value="UniProtKB-SubCell"/>
</dbReference>
<dbReference type="EMBL" id="JASCXW010000001">
    <property type="protein sequence ID" value="MDI6452003.1"/>
    <property type="molecule type" value="Genomic_DNA"/>
</dbReference>
<evidence type="ECO:0000256" key="7">
    <source>
        <dbReference type="ARBA" id="ARBA00023136"/>
    </source>
</evidence>
<evidence type="ECO:0000256" key="9">
    <source>
        <dbReference type="SAM" id="Phobius"/>
    </source>
</evidence>
<evidence type="ECO:0000256" key="8">
    <source>
        <dbReference type="ARBA" id="ARBA00037998"/>
    </source>
</evidence>
<evidence type="ECO:0000256" key="3">
    <source>
        <dbReference type="ARBA" id="ARBA00022475"/>
    </source>
</evidence>
<dbReference type="PANTHER" id="PTHR11795:SF451">
    <property type="entry name" value="ABC TRANSPORTER PERMEASE PROTEIN"/>
    <property type="match status" value="1"/>
</dbReference>
<protein>
    <submittedName>
        <fullName evidence="10">Branched-chain amino acid ABC transporter permease</fullName>
    </submittedName>
</protein>
<keyword evidence="11" id="KW-1185">Reference proteome</keyword>
<dbReference type="CDD" id="cd06582">
    <property type="entry name" value="TM_PBP1_LivH_like"/>
    <property type="match status" value="1"/>
</dbReference>
<keyword evidence="2" id="KW-0813">Transport</keyword>
<dbReference type="GO" id="GO:0022857">
    <property type="term" value="F:transmembrane transporter activity"/>
    <property type="evidence" value="ECO:0007669"/>
    <property type="project" value="InterPro"/>
</dbReference>
<feature type="transmembrane region" description="Helical" evidence="9">
    <location>
        <begin position="152"/>
        <end position="176"/>
    </location>
</feature>
<sequence>MTLQQILSMFFQGLTGAAFLALVTMAIVLIFRTSFTTNFAQGSIAMFSAYTITSLFSKFFIVQFPNMSSLILLIISILIGIIVGFLFGMFIDVFIIRKAKYSNAVTKQMITMGIILVISGILPIVFGIFPLATPRFLSTKVFRVNVGGTVPWFIPSHNLISIIIAAVVLIVLFVMLKYTKWGLGVRATASNEVVASMMGVNTKFITAMSWGIAGGLGALAAALYAPTVYTLAPDMMIGLQVNGFLAAILGGFSSFGGPVIAAIIIPFARVLAWQFISNTWANAIVYILVLLLILIKPVGLFGKKIAKKV</sequence>
<evidence type="ECO:0000256" key="2">
    <source>
        <dbReference type="ARBA" id="ARBA00022448"/>
    </source>
</evidence>
<keyword evidence="6 9" id="KW-1133">Transmembrane helix</keyword>
<keyword evidence="5" id="KW-0029">Amino-acid transport</keyword>
<gene>
    <name evidence="10" type="ORF">QJ521_00370</name>
</gene>
<keyword evidence="7 9" id="KW-0472">Membrane</keyword>
<reference evidence="10" key="1">
    <citation type="submission" date="2023-05" db="EMBL/GenBank/DDBJ databases">
        <title>Mariniplasma microaerophilum sp. nov., a novel anaerobic mollicute isolated from terrestrial mud volcano, Taman Peninsula, Russia.</title>
        <authorList>
            <person name="Khomyakova M.A."/>
            <person name="Merkel A.Y."/>
            <person name="Slobodkin A.I."/>
        </authorList>
    </citation>
    <scope>NUCLEOTIDE SEQUENCE</scope>
    <source>
        <strain evidence="10">M4Ah</strain>
    </source>
</reference>
<evidence type="ECO:0000256" key="6">
    <source>
        <dbReference type="ARBA" id="ARBA00022989"/>
    </source>
</evidence>
<dbReference type="InterPro" id="IPR001851">
    <property type="entry name" value="ABC_transp_permease"/>
</dbReference>
<evidence type="ECO:0000313" key="11">
    <source>
        <dbReference type="Proteomes" id="UP001431532"/>
    </source>
</evidence>
<feature type="transmembrane region" description="Helical" evidence="9">
    <location>
        <begin position="109"/>
        <end position="132"/>
    </location>
</feature>
<organism evidence="10 11">
    <name type="scientific">Peloplasma aerotolerans</name>
    <dbReference type="NCBI Taxonomy" id="3044389"/>
    <lineage>
        <taxon>Bacteria</taxon>
        <taxon>Bacillati</taxon>
        <taxon>Mycoplasmatota</taxon>
        <taxon>Mollicutes</taxon>
        <taxon>Acholeplasmatales</taxon>
        <taxon>Acholeplasmataceae</taxon>
        <taxon>Peloplasma</taxon>
    </lineage>
</organism>
<feature type="transmembrane region" description="Helical" evidence="9">
    <location>
        <begin position="244"/>
        <end position="268"/>
    </location>
</feature>
<proteinExistence type="inferred from homology"/>
<dbReference type="PANTHER" id="PTHR11795">
    <property type="entry name" value="BRANCHED-CHAIN AMINO ACID TRANSPORT SYSTEM PERMEASE PROTEIN LIVH"/>
    <property type="match status" value="1"/>
</dbReference>
<comment type="caution">
    <text evidence="10">The sequence shown here is derived from an EMBL/GenBank/DDBJ whole genome shotgun (WGS) entry which is preliminary data.</text>
</comment>
<dbReference type="RefSeq" id="WP_282838384.1">
    <property type="nucleotide sequence ID" value="NZ_JASCXW010000001.1"/>
</dbReference>
<feature type="transmembrane region" description="Helical" evidence="9">
    <location>
        <begin position="6"/>
        <end position="31"/>
    </location>
</feature>
<keyword evidence="4 9" id="KW-0812">Transmembrane</keyword>
<feature type="transmembrane region" description="Helical" evidence="9">
    <location>
        <begin position="280"/>
        <end position="301"/>
    </location>
</feature>
<dbReference type="AlphaFoldDB" id="A0AAW6U1Z5"/>
<name>A0AAW6U1Z5_9MOLU</name>
<dbReference type="Pfam" id="PF02653">
    <property type="entry name" value="BPD_transp_2"/>
    <property type="match status" value="1"/>
</dbReference>
<evidence type="ECO:0000256" key="5">
    <source>
        <dbReference type="ARBA" id="ARBA00022970"/>
    </source>
</evidence>
<feature type="transmembrane region" description="Helical" evidence="9">
    <location>
        <begin position="43"/>
        <end position="64"/>
    </location>
</feature>
<evidence type="ECO:0000256" key="4">
    <source>
        <dbReference type="ARBA" id="ARBA00022692"/>
    </source>
</evidence>
<feature type="transmembrane region" description="Helical" evidence="9">
    <location>
        <begin position="70"/>
        <end position="97"/>
    </location>
</feature>
<accession>A0AAW6U1Z5</accession>
<evidence type="ECO:0000256" key="1">
    <source>
        <dbReference type="ARBA" id="ARBA00004651"/>
    </source>
</evidence>
<dbReference type="GO" id="GO:0006865">
    <property type="term" value="P:amino acid transport"/>
    <property type="evidence" value="ECO:0007669"/>
    <property type="project" value="UniProtKB-KW"/>
</dbReference>
<keyword evidence="3" id="KW-1003">Cell membrane</keyword>
<dbReference type="InterPro" id="IPR052157">
    <property type="entry name" value="BCAA_transport_permease"/>
</dbReference>
<evidence type="ECO:0000313" key="10">
    <source>
        <dbReference type="EMBL" id="MDI6452003.1"/>
    </source>
</evidence>